<dbReference type="NCBIfam" id="NF033819">
    <property type="entry name" value="IS66_TnpB"/>
    <property type="match status" value="1"/>
</dbReference>
<gene>
    <name evidence="1" type="ORF">C2869_07400</name>
    <name evidence="2" type="ORF">C2869_11440</name>
</gene>
<dbReference type="PANTHER" id="PTHR36455">
    <property type="match status" value="1"/>
</dbReference>
<dbReference type="Proteomes" id="UP000244441">
    <property type="component" value="Chromosome"/>
</dbReference>
<dbReference type="EMBL" id="CP026604">
    <property type="protein sequence ID" value="AWB66265.1"/>
    <property type="molecule type" value="Genomic_DNA"/>
</dbReference>
<evidence type="ECO:0000313" key="2">
    <source>
        <dbReference type="EMBL" id="AWB67013.1"/>
    </source>
</evidence>
<reference evidence="1 3" key="1">
    <citation type="submission" date="2018-01" db="EMBL/GenBank/DDBJ databases">
        <title>Genome sequence of a Cantenovulum-like bacteria.</title>
        <authorList>
            <person name="Tan W.R."/>
            <person name="Lau N.-S."/>
            <person name="Go F."/>
            <person name="Amirul A.-A.A."/>
        </authorList>
    </citation>
    <scope>NUCLEOTIDE SEQUENCE [LARGE SCALE GENOMIC DNA]</scope>
    <source>
        <strain evidence="1 3">CCB-QB4</strain>
    </source>
</reference>
<dbReference type="Pfam" id="PF05717">
    <property type="entry name" value="TnpB_IS66"/>
    <property type="match status" value="1"/>
</dbReference>
<sequence>MINLHCDLPIWLYNQPVDMRKQFDGLAALAQTKVGRRANSGELFVFVNRKRTHIKLLYYQQGGYCLWAKRLERGTFHTVKGDEPNVQLDWPQLQCLIGGIKWQEKPRNTRL</sequence>
<dbReference type="PANTHER" id="PTHR36455:SF1">
    <property type="entry name" value="BLR8292 PROTEIN"/>
    <property type="match status" value="1"/>
</dbReference>
<evidence type="ECO:0000313" key="1">
    <source>
        <dbReference type="EMBL" id="AWB66265.1"/>
    </source>
</evidence>
<name>A0A2S0VPW5_9ALTE</name>
<proteinExistence type="predicted"/>
<organism evidence="1 3">
    <name type="scientific">Saccharobesus litoralis</name>
    <dbReference type="NCBI Taxonomy" id="2172099"/>
    <lineage>
        <taxon>Bacteria</taxon>
        <taxon>Pseudomonadati</taxon>
        <taxon>Pseudomonadota</taxon>
        <taxon>Gammaproteobacteria</taxon>
        <taxon>Alteromonadales</taxon>
        <taxon>Alteromonadaceae</taxon>
        <taxon>Saccharobesus</taxon>
    </lineage>
</organism>
<evidence type="ECO:0008006" key="4">
    <source>
        <dbReference type="Google" id="ProtNLM"/>
    </source>
</evidence>
<accession>A0A2S0VPW5</accession>
<dbReference type="InterPro" id="IPR008878">
    <property type="entry name" value="Transposase_IS66_Orf2"/>
</dbReference>
<keyword evidence="3" id="KW-1185">Reference proteome</keyword>
<dbReference type="AlphaFoldDB" id="A0A2S0VPW5"/>
<dbReference type="EMBL" id="CP026604">
    <property type="protein sequence ID" value="AWB67013.1"/>
    <property type="molecule type" value="Genomic_DNA"/>
</dbReference>
<dbReference type="OrthoDB" id="4956084at2"/>
<dbReference type="KEGG" id="cate:C2869_11440"/>
<dbReference type="RefSeq" id="WP_108602336.1">
    <property type="nucleotide sequence ID" value="NZ_CP026604.1"/>
</dbReference>
<protein>
    <recommendedName>
        <fullName evidence="4">Transposase</fullName>
    </recommendedName>
</protein>
<dbReference type="KEGG" id="cate:C2869_07400"/>
<evidence type="ECO:0000313" key="3">
    <source>
        <dbReference type="Proteomes" id="UP000244441"/>
    </source>
</evidence>